<gene>
    <name evidence="7" type="ORF">ZOSMA_206G00280</name>
</gene>
<feature type="compositionally biased region" description="Basic and acidic residues" evidence="4">
    <location>
        <begin position="508"/>
        <end position="521"/>
    </location>
</feature>
<dbReference type="OMA" id="CKESQFS"/>
<dbReference type="EMBL" id="LFYR01000748">
    <property type="protein sequence ID" value="KMZ69820.1"/>
    <property type="molecule type" value="Genomic_DNA"/>
</dbReference>
<comment type="pathway">
    <text evidence="1">Protein modification; protein ubiquitination.</text>
</comment>
<proteinExistence type="inferred from homology"/>
<evidence type="ECO:0000313" key="7">
    <source>
        <dbReference type="EMBL" id="KMZ69820.1"/>
    </source>
</evidence>
<dbReference type="Pfam" id="PF00651">
    <property type="entry name" value="BTB"/>
    <property type="match status" value="1"/>
</dbReference>
<evidence type="ECO:0000259" key="6">
    <source>
        <dbReference type="PROSITE" id="PS51649"/>
    </source>
</evidence>
<feature type="compositionally biased region" description="Basic and acidic residues" evidence="4">
    <location>
        <begin position="1"/>
        <end position="18"/>
    </location>
</feature>
<dbReference type="OrthoDB" id="624345at2759"/>
<feature type="domain" description="BTB" evidence="5">
    <location>
        <begin position="58"/>
        <end position="123"/>
    </location>
</feature>
<dbReference type="GO" id="GO:0016567">
    <property type="term" value="P:protein ubiquitination"/>
    <property type="evidence" value="ECO:0007669"/>
    <property type="project" value="UniProtKB-UniPathway"/>
</dbReference>
<evidence type="ECO:0000313" key="8">
    <source>
        <dbReference type="Proteomes" id="UP000036987"/>
    </source>
</evidence>
<dbReference type="Proteomes" id="UP000036987">
    <property type="component" value="Unassembled WGS sequence"/>
</dbReference>
<feature type="compositionally biased region" description="Basic and acidic residues" evidence="4">
    <location>
        <begin position="595"/>
        <end position="617"/>
    </location>
</feature>
<sequence>MGDAGRRFEKMADCDQETHTPPPTLAMLFRYSQLEHSSSSSSSKKRASDWIFSEETPSDITIDVGGDVFNLHKFPLVSKCGYLKKLLSKDKNVTNLSIEVADVSKAFQLVVNFCYGKDFQITIENIAALRCLSEQLEMTDEYSPNNLVSVAEDYIQRVALTSLPNAITVLRCSENLGNAPIVERVRLVSRCINAIAYIACNQDEFYSSLTNENHQGFMDCWAQDLTALGIDTLGKVLFAMAKAGFKQDALGTILLLYAQKSLKGIDIFGRGRKKMESRKQYEKRVILETIVGLLPKEARTTLPVTSLSMLLRAAIYLETTIACRLDLEKMISFRLDQATLDDLLIPSFSIAGDTLLDVDTVQRILVSFLESQVDDGGVDDMEEEERKKKNKKESKVGKLMEFYLAEISTDLNLSVSKFVGFAELIPEEARATEDGMYRAIDIYLKAHPSLNDVEKKKISSAMDCQRLSLKACTHAAHNQRLPVQTMVQVLYYEQHLLLLLEEEELQQEQEHEQEHEQIETKKVHRSNTEELSILRKQNSEMKVELMRMKLKLKEAGHQTIGIPTDMNSHNKPPLALSKKTFLKQIVRLNPFGARRSSDIHRSENSAAKGRDRRNSIS</sequence>
<organism evidence="7 8">
    <name type="scientific">Zostera marina</name>
    <name type="common">Eelgrass</name>
    <dbReference type="NCBI Taxonomy" id="29655"/>
    <lineage>
        <taxon>Eukaryota</taxon>
        <taxon>Viridiplantae</taxon>
        <taxon>Streptophyta</taxon>
        <taxon>Embryophyta</taxon>
        <taxon>Tracheophyta</taxon>
        <taxon>Spermatophyta</taxon>
        <taxon>Magnoliopsida</taxon>
        <taxon>Liliopsida</taxon>
        <taxon>Zosteraceae</taxon>
        <taxon>Zostera</taxon>
    </lineage>
</organism>
<dbReference type="UniPathway" id="UPA00143"/>
<evidence type="ECO:0000256" key="4">
    <source>
        <dbReference type="SAM" id="MobiDB-lite"/>
    </source>
</evidence>
<feature type="region of interest" description="Disordered" evidence="4">
    <location>
        <begin position="593"/>
        <end position="617"/>
    </location>
</feature>
<reference evidence="8" key="1">
    <citation type="journal article" date="2016" name="Nature">
        <title>The genome of the seagrass Zostera marina reveals angiosperm adaptation to the sea.</title>
        <authorList>
            <person name="Olsen J.L."/>
            <person name="Rouze P."/>
            <person name="Verhelst B."/>
            <person name="Lin Y.-C."/>
            <person name="Bayer T."/>
            <person name="Collen J."/>
            <person name="Dattolo E."/>
            <person name="De Paoli E."/>
            <person name="Dittami S."/>
            <person name="Maumus F."/>
            <person name="Michel G."/>
            <person name="Kersting A."/>
            <person name="Lauritano C."/>
            <person name="Lohaus R."/>
            <person name="Toepel M."/>
            <person name="Tonon T."/>
            <person name="Vanneste K."/>
            <person name="Amirebrahimi M."/>
            <person name="Brakel J."/>
            <person name="Bostroem C."/>
            <person name="Chovatia M."/>
            <person name="Grimwood J."/>
            <person name="Jenkins J.W."/>
            <person name="Jueterbock A."/>
            <person name="Mraz A."/>
            <person name="Stam W.T."/>
            <person name="Tice H."/>
            <person name="Bornberg-Bauer E."/>
            <person name="Green P.J."/>
            <person name="Pearson G.A."/>
            <person name="Procaccini G."/>
            <person name="Duarte C.M."/>
            <person name="Schmutz J."/>
            <person name="Reusch T.B.H."/>
            <person name="Van de Peer Y."/>
        </authorList>
    </citation>
    <scope>NUCLEOTIDE SEQUENCE [LARGE SCALE GENOMIC DNA]</scope>
    <source>
        <strain evidence="8">cv. Finnish</strain>
    </source>
</reference>
<keyword evidence="2" id="KW-0833">Ubl conjugation pathway</keyword>
<evidence type="ECO:0000256" key="2">
    <source>
        <dbReference type="ARBA" id="ARBA00022786"/>
    </source>
</evidence>
<dbReference type="InterPro" id="IPR011333">
    <property type="entry name" value="SKP1/BTB/POZ_sf"/>
</dbReference>
<dbReference type="InterPro" id="IPR027356">
    <property type="entry name" value="NPH3_dom"/>
</dbReference>
<name>A0A0K9PNL2_ZOSMR</name>
<comment type="caution">
    <text evidence="7">The sequence shown here is derived from an EMBL/GenBank/DDBJ whole genome shotgun (WGS) entry which is preliminary data.</text>
</comment>
<protein>
    <submittedName>
        <fullName evidence="7">Phototropic-responsive NPH3 family protein</fullName>
    </submittedName>
</protein>
<comment type="similarity">
    <text evidence="3">Belongs to the NPH3 family.</text>
</comment>
<keyword evidence="8" id="KW-1185">Reference proteome</keyword>
<dbReference type="SMART" id="SM00225">
    <property type="entry name" value="BTB"/>
    <property type="match status" value="1"/>
</dbReference>
<accession>A0A0K9PNL2</accession>
<dbReference type="AlphaFoldDB" id="A0A0K9PNL2"/>
<dbReference type="Pfam" id="PF03000">
    <property type="entry name" value="NPH3"/>
    <property type="match status" value="1"/>
</dbReference>
<dbReference type="SUPFAM" id="SSF54695">
    <property type="entry name" value="POZ domain"/>
    <property type="match status" value="1"/>
</dbReference>
<dbReference type="PROSITE" id="PS50097">
    <property type="entry name" value="BTB"/>
    <property type="match status" value="1"/>
</dbReference>
<feature type="region of interest" description="Disordered" evidence="4">
    <location>
        <begin position="1"/>
        <end position="21"/>
    </location>
</feature>
<dbReference type="PANTHER" id="PTHR32370">
    <property type="entry name" value="OS12G0117600 PROTEIN"/>
    <property type="match status" value="1"/>
</dbReference>
<feature type="region of interest" description="Disordered" evidence="4">
    <location>
        <begin position="508"/>
        <end position="531"/>
    </location>
</feature>
<evidence type="ECO:0000256" key="1">
    <source>
        <dbReference type="ARBA" id="ARBA00004906"/>
    </source>
</evidence>
<dbReference type="InterPro" id="IPR000210">
    <property type="entry name" value="BTB/POZ_dom"/>
</dbReference>
<evidence type="ECO:0000259" key="5">
    <source>
        <dbReference type="PROSITE" id="PS50097"/>
    </source>
</evidence>
<evidence type="ECO:0000256" key="3">
    <source>
        <dbReference type="PROSITE-ProRule" id="PRU00982"/>
    </source>
</evidence>
<dbReference type="PROSITE" id="PS51649">
    <property type="entry name" value="NPH3"/>
    <property type="match status" value="1"/>
</dbReference>
<feature type="domain" description="NPH3" evidence="6">
    <location>
        <begin position="219"/>
        <end position="496"/>
    </location>
</feature>
<dbReference type="InterPro" id="IPR043454">
    <property type="entry name" value="NPH3/RPT2-like"/>
</dbReference>
<dbReference type="Gene3D" id="3.30.710.10">
    <property type="entry name" value="Potassium Channel Kv1.1, Chain A"/>
    <property type="match status" value="1"/>
</dbReference>